<dbReference type="GO" id="GO:0005509">
    <property type="term" value="F:calcium ion binding"/>
    <property type="evidence" value="ECO:0007669"/>
    <property type="project" value="InterPro"/>
</dbReference>
<dbReference type="GO" id="GO:0003700">
    <property type="term" value="F:DNA-binding transcription factor activity"/>
    <property type="evidence" value="ECO:0007669"/>
    <property type="project" value="InterPro"/>
</dbReference>
<evidence type="ECO:0000313" key="3">
    <source>
        <dbReference type="EMBL" id="QJH98210.1"/>
    </source>
</evidence>
<dbReference type="GO" id="GO:0003677">
    <property type="term" value="F:DNA binding"/>
    <property type="evidence" value="ECO:0007669"/>
    <property type="project" value="InterPro"/>
</dbReference>
<organism evidence="2">
    <name type="scientific">viral metagenome</name>
    <dbReference type="NCBI Taxonomy" id="1070528"/>
    <lineage>
        <taxon>unclassified sequences</taxon>
        <taxon>metagenomes</taxon>
        <taxon>organismal metagenomes</taxon>
    </lineage>
</organism>
<name>A0A6H2A4B4_9ZZZZ</name>
<dbReference type="InterPro" id="IPR016032">
    <property type="entry name" value="Sig_transdc_resp-reg_C-effctor"/>
</dbReference>
<dbReference type="AlphaFoldDB" id="A0A6H2A4B4"/>
<dbReference type="SUPFAM" id="SSF46894">
    <property type="entry name" value="C-terminal effector domain of the bipartite response regulators"/>
    <property type="match status" value="1"/>
</dbReference>
<sequence length="108" mass="12141">MIGVINTQGKTTKQIVTEAMDNIGLNKANLGYGHLRDAILECLKNPGYVNSITALYKLIAKKNDSTSSRVERAIRHNFEILHGAEKRPTREYIAHIVDDINMLFDEEA</sequence>
<dbReference type="Pfam" id="PF08769">
    <property type="entry name" value="Spo0A_C"/>
    <property type="match status" value="1"/>
</dbReference>
<dbReference type="Gene3D" id="1.10.10.10">
    <property type="entry name" value="Winged helix-like DNA-binding domain superfamily/Winged helix DNA-binding domain"/>
    <property type="match status" value="1"/>
</dbReference>
<evidence type="ECO:0000313" key="2">
    <source>
        <dbReference type="EMBL" id="QJA54654.1"/>
    </source>
</evidence>
<dbReference type="GO" id="GO:0042173">
    <property type="term" value="P:regulation of sporulation resulting in formation of a cellular spore"/>
    <property type="evidence" value="ECO:0007669"/>
    <property type="project" value="InterPro"/>
</dbReference>
<gene>
    <name evidence="2" type="ORF">TM448A05439_0003</name>
    <name evidence="3" type="ORF">TM448B01247_0029</name>
</gene>
<accession>A0A6H2A4B4</accession>
<dbReference type="GO" id="GO:0005737">
    <property type="term" value="C:cytoplasm"/>
    <property type="evidence" value="ECO:0007669"/>
    <property type="project" value="InterPro"/>
</dbReference>
<dbReference type="EMBL" id="MT144526">
    <property type="protein sequence ID" value="QJA54654.1"/>
    <property type="molecule type" value="Genomic_DNA"/>
</dbReference>
<evidence type="ECO:0000259" key="1">
    <source>
        <dbReference type="Pfam" id="PF08769"/>
    </source>
</evidence>
<feature type="domain" description="Sporulation initiation factor Spo0A C-terminal" evidence="1">
    <location>
        <begin position="16"/>
        <end position="84"/>
    </location>
</feature>
<dbReference type="InterPro" id="IPR036388">
    <property type="entry name" value="WH-like_DNA-bd_sf"/>
</dbReference>
<dbReference type="EMBL" id="MT144721">
    <property type="protein sequence ID" value="QJH98210.1"/>
    <property type="molecule type" value="Genomic_DNA"/>
</dbReference>
<protein>
    <submittedName>
        <fullName evidence="2">Putative stage 0 sporulation protein A</fullName>
    </submittedName>
</protein>
<reference evidence="2" key="1">
    <citation type="submission" date="2020-03" db="EMBL/GenBank/DDBJ databases">
        <title>The deep terrestrial virosphere.</title>
        <authorList>
            <person name="Holmfeldt K."/>
            <person name="Nilsson E."/>
            <person name="Simone D."/>
            <person name="Lopez-Fernandez M."/>
            <person name="Wu X."/>
            <person name="de Brujin I."/>
            <person name="Lundin D."/>
            <person name="Andersson A."/>
            <person name="Bertilsson S."/>
            <person name="Dopson M."/>
        </authorList>
    </citation>
    <scope>NUCLEOTIDE SEQUENCE</scope>
    <source>
        <strain evidence="2">TM448A05439</strain>
        <strain evidence="3">TM448B01247</strain>
    </source>
</reference>
<dbReference type="InterPro" id="IPR014879">
    <property type="entry name" value="Spo0A_C"/>
</dbReference>
<proteinExistence type="predicted"/>